<dbReference type="EMBL" id="JASBWV010000011">
    <property type="protein sequence ID" value="KAJ9123687.1"/>
    <property type="molecule type" value="Genomic_DNA"/>
</dbReference>
<evidence type="ECO:0000313" key="1">
    <source>
        <dbReference type="EMBL" id="KAJ9123687.1"/>
    </source>
</evidence>
<keyword evidence="2" id="KW-1185">Reference proteome</keyword>
<protein>
    <submittedName>
        <fullName evidence="1">Uncharacterized protein</fullName>
    </submittedName>
</protein>
<proteinExistence type="predicted"/>
<sequence>MMYPSQGLPNHSSSGASLSTSSSSNNHNMNILYYQMPPNMNMSSNWQQHAAMMPRYLPPSLAVKTEPMDVDPEAVSTSRHPIMNQAGHHQLHLGNHHPSATLYTGRFDMQGHISTQVPVSQQRGFPYLGMSPIAASSQMSPYAWQEHQRYAQQAATQHARPTAMLNRDNTIMHNDSESATMALQDAVQQRSPLAAVDDATAGDRSGSQDQVALPGPVSIVHARPTTPFRSTTTSFGSTTFLYDAASACPTTTMGMIGGGAHFAMDTGTDTSSSPLSSCSSWRTDSGGDSMVDVKPPGGLSLRDVQGSSETNSPLYYSLQNLADSDSDSDSDDDDNESSDSDDDSGGEGGEEDAEGDEDKRGDEDDDEEDMPTTNIQLGPAKSYLEACPAVSNVRSEPNKSATCSESDSGKIPLSPRFIPSDFQRASARVARQRIADTSDPIKSRNITVNSSNTDTYKPRGTKSTKAKKTVAKIKRSTKPRIKASVTTIKAKRRKPLAVTSGATCRVPNPVPNFDINKKSRGRAVTTDPNAINSNVVHVCPVPSCGACFKRREHVKRHIRGLHTEDKVSWCAMKSMFG</sequence>
<gene>
    <name evidence="1" type="ORF">QFC24_003458</name>
</gene>
<accession>A0ACC2XK75</accession>
<evidence type="ECO:0000313" key="2">
    <source>
        <dbReference type="Proteomes" id="UP001234202"/>
    </source>
</evidence>
<reference evidence="1" key="1">
    <citation type="submission" date="2023-04" db="EMBL/GenBank/DDBJ databases">
        <title>Draft Genome sequencing of Naganishia species isolated from polar environments using Oxford Nanopore Technology.</title>
        <authorList>
            <person name="Leo P."/>
            <person name="Venkateswaran K."/>
        </authorList>
    </citation>
    <scope>NUCLEOTIDE SEQUENCE</scope>
    <source>
        <strain evidence="1">DBVPG 5303</strain>
    </source>
</reference>
<organism evidence="1 2">
    <name type="scientific">Naganishia onofrii</name>
    <dbReference type="NCBI Taxonomy" id="1851511"/>
    <lineage>
        <taxon>Eukaryota</taxon>
        <taxon>Fungi</taxon>
        <taxon>Dikarya</taxon>
        <taxon>Basidiomycota</taxon>
        <taxon>Agaricomycotina</taxon>
        <taxon>Tremellomycetes</taxon>
        <taxon>Filobasidiales</taxon>
        <taxon>Filobasidiaceae</taxon>
        <taxon>Naganishia</taxon>
    </lineage>
</organism>
<name>A0ACC2XK75_9TREE</name>
<dbReference type="Proteomes" id="UP001234202">
    <property type="component" value="Unassembled WGS sequence"/>
</dbReference>
<comment type="caution">
    <text evidence="1">The sequence shown here is derived from an EMBL/GenBank/DDBJ whole genome shotgun (WGS) entry which is preliminary data.</text>
</comment>